<comment type="caution">
    <text evidence="1">The sequence shown here is derived from an EMBL/GenBank/DDBJ whole genome shotgun (WGS) entry which is preliminary data.</text>
</comment>
<organism evidence="1 2">
    <name type="scientific">Paractinoplanes ovalisporus</name>
    <dbReference type="NCBI Taxonomy" id="2810368"/>
    <lineage>
        <taxon>Bacteria</taxon>
        <taxon>Bacillati</taxon>
        <taxon>Actinomycetota</taxon>
        <taxon>Actinomycetes</taxon>
        <taxon>Micromonosporales</taxon>
        <taxon>Micromonosporaceae</taxon>
        <taxon>Paractinoplanes</taxon>
    </lineage>
</organism>
<gene>
    <name evidence="1" type="ORF">JIG36_49880</name>
</gene>
<dbReference type="RefSeq" id="WP_203383976.1">
    <property type="nucleotide sequence ID" value="NZ_JAENHP010000038.1"/>
</dbReference>
<dbReference type="SUPFAM" id="SSF48371">
    <property type="entry name" value="ARM repeat"/>
    <property type="match status" value="1"/>
</dbReference>
<proteinExistence type="predicted"/>
<protein>
    <recommendedName>
        <fullName evidence="3">HEAT repeat domain-containing protein</fullName>
    </recommendedName>
</protein>
<dbReference type="Proteomes" id="UP000632138">
    <property type="component" value="Unassembled WGS sequence"/>
</dbReference>
<dbReference type="InterPro" id="IPR011989">
    <property type="entry name" value="ARM-like"/>
</dbReference>
<evidence type="ECO:0008006" key="3">
    <source>
        <dbReference type="Google" id="ProtNLM"/>
    </source>
</evidence>
<accession>A0ABS2AUX7</accession>
<evidence type="ECO:0000313" key="1">
    <source>
        <dbReference type="EMBL" id="MBM2623626.1"/>
    </source>
</evidence>
<sequence length="152" mass="15689">MPVDMSDVRAALERDEPDYTQAQQLGPGAIPHLAALVRGDDAMLAAKAVYLTSLIDAGQDAIKVVADAASHPDPAVRVAAAAATRHLPAHAASDIVIALAADSDGGVARVALKSVPAKPSDELRGQLAYLQGNSEFPELRELATHILADTGP</sequence>
<dbReference type="EMBL" id="JAENHP010000038">
    <property type="protein sequence ID" value="MBM2623626.1"/>
    <property type="molecule type" value="Genomic_DNA"/>
</dbReference>
<reference evidence="1 2" key="1">
    <citation type="submission" date="2021-01" db="EMBL/GenBank/DDBJ databases">
        <title>Actinoplanes sp. nov. LDG1-06 isolated from lichen.</title>
        <authorList>
            <person name="Saeng-In P."/>
            <person name="Phongsopitanun W."/>
            <person name="Kanchanasin P."/>
            <person name="Yuki M."/>
            <person name="Kudo T."/>
            <person name="Ohkuma M."/>
            <person name="Tanasupawat S."/>
        </authorList>
    </citation>
    <scope>NUCLEOTIDE SEQUENCE [LARGE SCALE GENOMIC DNA]</scope>
    <source>
        <strain evidence="1 2">LDG1-06</strain>
    </source>
</reference>
<keyword evidence="2" id="KW-1185">Reference proteome</keyword>
<dbReference type="Gene3D" id="1.25.10.10">
    <property type="entry name" value="Leucine-rich Repeat Variant"/>
    <property type="match status" value="1"/>
</dbReference>
<evidence type="ECO:0000313" key="2">
    <source>
        <dbReference type="Proteomes" id="UP000632138"/>
    </source>
</evidence>
<name>A0ABS2AUX7_9ACTN</name>
<dbReference type="InterPro" id="IPR016024">
    <property type="entry name" value="ARM-type_fold"/>
</dbReference>